<dbReference type="InterPro" id="IPR011055">
    <property type="entry name" value="Dup_hybrid_motif"/>
</dbReference>
<evidence type="ECO:0000313" key="1">
    <source>
        <dbReference type="EMBL" id="TDX15053.1"/>
    </source>
</evidence>
<dbReference type="PANTHER" id="PTHR21666">
    <property type="entry name" value="PEPTIDASE-RELATED"/>
    <property type="match status" value="1"/>
</dbReference>
<dbReference type="AlphaFoldDB" id="A0A4V6QAD9"/>
<dbReference type="RefSeq" id="WP_103877054.1">
    <property type="nucleotide sequence ID" value="NZ_SODZ01000008.1"/>
</dbReference>
<organism evidence="1 2">
    <name type="scientific">Petrotoga sibirica</name>
    <dbReference type="NCBI Taxonomy" id="156202"/>
    <lineage>
        <taxon>Bacteria</taxon>
        <taxon>Thermotogati</taxon>
        <taxon>Thermotogota</taxon>
        <taxon>Thermotogae</taxon>
        <taxon>Petrotogales</taxon>
        <taxon>Petrotogaceae</taxon>
        <taxon>Petrotoga</taxon>
    </lineage>
</organism>
<comment type="caution">
    <text evidence="1">The sequence shown here is derived from an EMBL/GenBank/DDBJ whole genome shotgun (WGS) entry which is preliminary data.</text>
</comment>
<gene>
    <name evidence="1" type="ORF">C8D74_10888</name>
</gene>
<accession>A0A4V6QAD9</accession>
<dbReference type="GO" id="GO:0004222">
    <property type="term" value="F:metalloendopeptidase activity"/>
    <property type="evidence" value="ECO:0007669"/>
    <property type="project" value="TreeGrafter"/>
</dbReference>
<dbReference type="InterPro" id="IPR050570">
    <property type="entry name" value="Cell_wall_metabolism_enzyme"/>
</dbReference>
<dbReference type="CDD" id="cd12797">
    <property type="entry name" value="M23_peptidase"/>
    <property type="match status" value="1"/>
</dbReference>
<sequence length="329" mass="37834">MKKTLLIFLYILVFSIFVISQLFQPPIKNSYITASFGEYRDTGMDPHFHTGIDFSTFSRKGEPVYPAAEGSLYKIWLNDPLYGNAIFLYHEDSDLISGYAHLSVFSDKISNYSQLVQNEFGNQRIEIIFPKGGIPIKLNEVIAYSGDTGEAIAPHLHFEVLKQSGEEFIIYDPLEFLEYQESRNKSLELMRIRSNNKYFEVTENGETVVEYTGNFPRIDIRVREKLGNNSTILPKKVSMYINGVLTYKLDFSIIKESEIYKAGFVFGYDSTSSIYWLKMYSDNYLSSIVINDFSAFSNETSTTLNLNGEIVLEDIWGNEKVYKLKFIKP</sequence>
<keyword evidence="2" id="KW-1185">Reference proteome</keyword>
<evidence type="ECO:0000313" key="2">
    <source>
        <dbReference type="Proteomes" id="UP000294817"/>
    </source>
</evidence>
<dbReference type="PANTHER" id="PTHR21666:SF289">
    <property type="entry name" value="L-ALA--D-GLU ENDOPEPTIDASE"/>
    <property type="match status" value="1"/>
</dbReference>
<reference evidence="1 2" key="1">
    <citation type="submission" date="2019-03" db="EMBL/GenBank/DDBJ databases">
        <title>Genomic Encyclopedia of Type Strains, Phase IV (KMG-IV): sequencing the most valuable type-strain genomes for metagenomic binning, comparative biology and taxonomic classification.</title>
        <authorList>
            <person name="Goeker M."/>
        </authorList>
    </citation>
    <scope>NUCLEOTIDE SEQUENCE [LARGE SCALE GENOMIC DNA]</scope>
    <source>
        <strain evidence="1 2">DSM 13575</strain>
    </source>
</reference>
<protein>
    <submittedName>
        <fullName evidence="1">Peptidase M23-like protein</fullName>
    </submittedName>
</protein>
<dbReference type="Proteomes" id="UP000294817">
    <property type="component" value="Unassembled WGS sequence"/>
</dbReference>
<dbReference type="Gene3D" id="2.70.70.10">
    <property type="entry name" value="Glucose Permease (Domain IIA)"/>
    <property type="match status" value="1"/>
</dbReference>
<dbReference type="SUPFAM" id="SSF51261">
    <property type="entry name" value="Duplicated hybrid motif"/>
    <property type="match status" value="1"/>
</dbReference>
<name>A0A4V6QAD9_9BACT</name>
<proteinExistence type="predicted"/>
<dbReference type="EMBL" id="SODZ01000008">
    <property type="protein sequence ID" value="TDX15053.1"/>
    <property type="molecule type" value="Genomic_DNA"/>
</dbReference>